<dbReference type="PROSITE" id="PS50240">
    <property type="entry name" value="TRYPSIN_DOM"/>
    <property type="match status" value="1"/>
</dbReference>
<gene>
    <name evidence="10" type="primary">LOC101831237</name>
</gene>
<dbReference type="eggNOG" id="KOG3627">
    <property type="taxonomic scope" value="Eukaryota"/>
</dbReference>
<dbReference type="PANTHER" id="PTHR24253">
    <property type="entry name" value="TRANSMEMBRANE PROTEASE SERINE"/>
    <property type="match status" value="1"/>
</dbReference>
<dbReference type="InterPro" id="IPR018114">
    <property type="entry name" value="TRYPSIN_HIS"/>
</dbReference>
<proteinExistence type="predicted"/>
<dbReference type="FunFam" id="2.40.10.10:FF:000024">
    <property type="entry name" value="Serine protease 53"/>
    <property type="match status" value="1"/>
</dbReference>
<reference evidence="10" key="1">
    <citation type="submission" date="2025-08" db="UniProtKB">
        <authorList>
            <consortium name="RefSeq"/>
        </authorList>
    </citation>
    <scope>IDENTIFICATION</scope>
    <source>
        <tissue evidence="10">Liver</tissue>
    </source>
</reference>
<keyword evidence="6" id="KW-0720">Serine protease</keyword>
<evidence type="ECO:0000256" key="7">
    <source>
        <dbReference type="SAM" id="SignalP"/>
    </source>
</evidence>
<dbReference type="RefSeq" id="XP_005075143.1">
    <property type="nucleotide sequence ID" value="XM_005075086.3"/>
</dbReference>
<dbReference type="InterPro" id="IPR001254">
    <property type="entry name" value="Trypsin_dom"/>
</dbReference>
<dbReference type="GO" id="GO:0007281">
    <property type="term" value="P:germ cell development"/>
    <property type="evidence" value="ECO:0007669"/>
    <property type="project" value="Ensembl"/>
</dbReference>
<dbReference type="GO" id="GO:0005737">
    <property type="term" value="C:cytoplasm"/>
    <property type="evidence" value="ECO:0007669"/>
    <property type="project" value="Ensembl"/>
</dbReference>
<dbReference type="GO" id="GO:0006508">
    <property type="term" value="P:proteolysis"/>
    <property type="evidence" value="ECO:0007669"/>
    <property type="project" value="UniProtKB-KW"/>
</dbReference>
<dbReference type="SMART" id="SM00020">
    <property type="entry name" value="Tryp_SPc"/>
    <property type="match status" value="1"/>
</dbReference>
<accession>A0A1U7QB16</accession>
<dbReference type="Proteomes" id="UP000886700">
    <property type="component" value="Unplaced"/>
</dbReference>
<dbReference type="GO" id="GO:0007283">
    <property type="term" value="P:spermatogenesis"/>
    <property type="evidence" value="ECO:0007669"/>
    <property type="project" value="Ensembl"/>
</dbReference>
<keyword evidence="3 6" id="KW-0378">Hydrolase</keyword>
<keyword evidence="4" id="KW-1015">Disulfide bond</keyword>
<evidence type="ECO:0000259" key="8">
    <source>
        <dbReference type="PROSITE" id="PS50240"/>
    </source>
</evidence>
<dbReference type="InterPro" id="IPR043504">
    <property type="entry name" value="Peptidase_S1_PA_chymotrypsin"/>
</dbReference>
<dbReference type="GO" id="GO:0005886">
    <property type="term" value="C:plasma membrane"/>
    <property type="evidence" value="ECO:0007669"/>
    <property type="project" value="Ensembl"/>
</dbReference>
<keyword evidence="2 7" id="KW-0732">Signal</keyword>
<dbReference type="InterPro" id="IPR009003">
    <property type="entry name" value="Peptidase_S1_PA"/>
</dbReference>
<dbReference type="Gene3D" id="2.40.10.10">
    <property type="entry name" value="Trypsin-like serine proteases"/>
    <property type="match status" value="2"/>
</dbReference>
<dbReference type="GeneID" id="101831237"/>
<dbReference type="SUPFAM" id="SSF50494">
    <property type="entry name" value="Trypsin-like serine proteases"/>
    <property type="match status" value="1"/>
</dbReference>
<dbReference type="KEGG" id="maua:101831237"/>
<dbReference type="InterPro" id="IPR033116">
    <property type="entry name" value="TRYPSIN_SER"/>
</dbReference>
<dbReference type="AlphaFoldDB" id="A0A1U7QB16"/>
<dbReference type="STRING" id="10036.ENSMAUP00000025399"/>
<evidence type="ECO:0000256" key="6">
    <source>
        <dbReference type="RuleBase" id="RU363034"/>
    </source>
</evidence>
<organism evidence="9 10">
    <name type="scientific">Mesocricetus auratus</name>
    <name type="common">Golden hamster</name>
    <dbReference type="NCBI Taxonomy" id="10036"/>
    <lineage>
        <taxon>Eukaryota</taxon>
        <taxon>Metazoa</taxon>
        <taxon>Chordata</taxon>
        <taxon>Craniata</taxon>
        <taxon>Vertebrata</taxon>
        <taxon>Euteleostomi</taxon>
        <taxon>Mammalia</taxon>
        <taxon>Eutheria</taxon>
        <taxon>Euarchontoglires</taxon>
        <taxon>Glires</taxon>
        <taxon>Rodentia</taxon>
        <taxon>Myomorpha</taxon>
        <taxon>Muroidea</taxon>
        <taxon>Cricetidae</taxon>
        <taxon>Cricetinae</taxon>
        <taxon>Mesocricetus</taxon>
    </lineage>
</organism>
<evidence type="ECO:0000256" key="1">
    <source>
        <dbReference type="ARBA" id="ARBA00022670"/>
    </source>
</evidence>
<name>A0A1U7QB16_MESAU</name>
<dbReference type="PANTHER" id="PTHR24253:SF159">
    <property type="entry name" value="SERINE PROTEASE 42"/>
    <property type="match status" value="1"/>
</dbReference>
<evidence type="ECO:0000256" key="3">
    <source>
        <dbReference type="ARBA" id="ARBA00022801"/>
    </source>
</evidence>
<dbReference type="Pfam" id="PF00089">
    <property type="entry name" value="Trypsin"/>
    <property type="match status" value="1"/>
</dbReference>
<protein>
    <submittedName>
        <fullName evidence="10">Serine protease 42</fullName>
    </submittedName>
</protein>
<evidence type="ECO:0000313" key="10">
    <source>
        <dbReference type="RefSeq" id="XP_005075143.1"/>
    </source>
</evidence>
<sequence length="338" mass="36577">MASRGGSLGLMACLLLLQSELCGVCLAAAVFSTSGFSSSHSETPGVDPPPPTQALVTETAHQAQSSTFKPFTLGCGQPLVKIMGGEEAQEGKWPWQVSVRVRHMHVCGGSLISAQWVLTAAHCIYSRIQYNVKMGDRSVYHENTSLVVPIQSIFVYPHFSSAIVVKNDIALLKLQHPVNFTSNIYPICIPPEGFFVATGTKCWVTGWGKTDPGAPSVPTDTLREVDQNIIQYDECNRILKRVTSSSNDLVRRGMICGYKEQGKDACQGDSGGPLSCELNNKWVQVGVVSWGIGCGRRGYPGVYTDVAFYSKWLTAVVNQAACSHPLVSLLLPLCLLPL</sequence>
<feature type="domain" description="Peptidase S1" evidence="8">
    <location>
        <begin position="82"/>
        <end position="318"/>
    </location>
</feature>
<dbReference type="PROSITE" id="PS00135">
    <property type="entry name" value="TRYPSIN_SER"/>
    <property type="match status" value="1"/>
</dbReference>
<keyword evidence="1 6" id="KW-0645">Protease</keyword>
<keyword evidence="5" id="KW-0325">Glycoprotein</keyword>
<dbReference type="PRINTS" id="PR00722">
    <property type="entry name" value="CHYMOTRYPSIN"/>
</dbReference>
<dbReference type="OrthoDB" id="10002959at2759"/>
<evidence type="ECO:0000256" key="5">
    <source>
        <dbReference type="ARBA" id="ARBA00023180"/>
    </source>
</evidence>
<evidence type="ECO:0000313" key="9">
    <source>
        <dbReference type="Proteomes" id="UP000886700"/>
    </source>
</evidence>
<dbReference type="PROSITE" id="PS00134">
    <property type="entry name" value="TRYPSIN_HIS"/>
    <property type="match status" value="1"/>
</dbReference>
<dbReference type="GO" id="GO:0004252">
    <property type="term" value="F:serine-type endopeptidase activity"/>
    <property type="evidence" value="ECO:0007669"/>
    <property type="project" value="InterPro"/>
</dbReference>
<dbReference type="CDD" id="cd00190">
    <property type="entry name" value="Tryp_SPc"/>
    <property type="match status" value="1"/>
</dbReference>
<dbReference type="InterPro" id="IPR001314">
    <property type="entry name" value="Peptidase_S1A"/>
</dbReference>
<feature type="chain" id="PRO_5010570222" evidence="7">
    <location>
        <begin position="28"/>
        <end position="338"/>
    </location>
</feature>
<evidence type="ECO:0000256" key="4">
    <source>
        <dbReference type="ARBA" id="ARBA00023157"/>
    </source>
</evidence>
<evidence type="ECO:0000256" key="2">
    <source>
        <dbReference type="ARBA" id="ARBA00022729"/>
    </source>
</evidence>
<feature type="signal peptide" evidence="7">
    <location>
        <begin position="1"/>
        <end position="27"/>
    </location>
</feature>
<keyword evidence="9" id="KW-1185">Reference proteome</keyword>